<accession>A0A6P2NWV9</accession>
<dbReference type="InterPro" id="IPR023346">
    <property type="entry name" value="Lysozyme-like_dom_sf"/>
</dbReference>
<evidence type="ECO:0000313" key="1">
    <source>
        <dbReference type="EMBL" id="VWB99216.1"/>
    </source>
</evidence>
<dbReference type="Gene3D" id="1.10.530.10">
    <property type="match status" value="1"/>
</dbReference>
<evidence type="ECO:0000313" key="2">
    <source>
        <dbReference type="Proteomes" id="UP000494174"/>
    </source>
</evidence>
<protein>
    <submittedName>
        <fullName evidence="1">Peptidase M23</fullName>
    </submittedName>
</protein>
<gene>
    <name evidence="1" type="ORF">BLA15945_04810</name>
</gene>
<proteinExistence type="predicted"/>
<dbReference type="AlphaFoldDB" id="A0A6P2NWV9"/>
<dbReference type="SUPFAM" id="SSF51261">
    <property type="entry name" value="Duplicated hybrid motif"/>
    <property type="match status" value="1"/>
</dbReference>
<reference evidence="1 2" key="1">
    <citation type="submission" date="2019-09" db="EMBL/GenBank/DDBJ databases">
        <authorList>
            <person name="Depoorter E."/>
        </authorList>
    </citation>
    <scope>NUCLEOTIDE SEQUENCE [LARGE SCALE GENOMIC DNA]</scope>
    <source>
        <strain evidence="1">R-15945</strain>
    </source>
</reference>
<dbReference type="EMBL" id="CABVPU010000019">
    <property type="protein sequence ID" value="VWB99216.1"/>
    <property type="molecule type" value="Genomic_DNA"/>
</dbReference>
<dbReference type="CDD" id="cd12797">
    <property type="entry name" value="M23_peptidase"/>
    <property type="match status" value="1"/>
</dbReference>
<dbReference type="InterPro" id="IPR011055">
    <property type="entry name" value="Dup_hybrid_motif"/>
</dbReference>
<organism evidence="1 2">
    <name type="scientific">Burkholderia lata (strain ATCC 17760 / DSM 23089 / LMG 22485 / NCIMB 9086 / R18194 / 383)</name>
    <dbReference type="NCBI Taxonomy" id="482957"/>
    <lineage>
        <taxon>Bacteria</taxon>
        <taxon>Pseudomonadati</taxon>
        <taxon>Pseudomonadota</taxon>
        <taxon>Betaproteobacteria</taxon>
        <taxon>Burkholderiales</taxon>
        <taxon>Burkholderiaceae</taxon>
        <taxon>Burkholderia</taxon>
        <taxon>Burkholderia cepacia complex</taxon>
    </lineage>
</organism>
<dbReference type="SUPFAM" id="SSF53955">
    <property type="entry name" value="Lysozyme-like"/>
    <property type="match status" value="1"/>
</dbReference>
<name>A0A6P2NWV9_BURL3</name>
<dbReference type="Proteomes" id="UP000494174">
    <property type="component" value="Unassembled WGS sequence"/>
</dbReference>
<dbReference type="Gene3D" id="2.70.70.10">
    <property type="entry name" value="Glucose Permease (Domain IIA)"/>
    <property type="match status" value="1"/>
</dbReference>
<sequence length="748" mass="84264">MIISPPFLPEAGLVAPTGPNPDPMMDAVDKFEGDHGIYPIAHDRRWHCGMHLQSDTKGEVYAIADGEVVAYRVCQHAVDSGKSHTGFVLLKHTTETGEGRTLIFYSLYMHLLPLVEYVEHSADKEALPEFLRMPTGPVSKGQVTPAVSGEGKKVRRKNVLGWCGQYEDMPHLHFEIFMLPEDFDAYFGSTQLGNNAPTPPNGADWWGHAYFVIPAGSNFRRLPEKADARNKLHGIEFRPGQEGSNTLPLLVETYFNLGSKYTKVWSVAQDGSRTLLTAQPVEEKDYEYDLYKRATALYSSCPSDGYELLRFGRILSPSQTLAADARVTWMQVNWSADKAGYIDINDPSIQKFSDADFLSLMGWQKIIEGNTPFDSDGMCDMDALREILNDAAPHEVAAVTDETPEIHKERVLWAYVKGNTQVRQQLRGFVCNAPSEWDSTNNEERYARLLDEGGFYHGNDKGYNDFMKYLKEVQFWGKTGLPAGQKLWFFHPLAFIRHFRRGGWLSEAELSQIYAESKYRAVGKVGKEYKEKYRVDINIVVRKYGLNNSTRCSHFFGQCAIESFYMMAPRESSISVAVAIKKDHVSVMPEEHGYLRSPPAAAADVEGFLRYEGKLSLGNTDIGDGVKFRGRGFKQLTGRYNYSEYWVYRGWLKSSSYNHAWFKKKVNGNFLPGPEIINPEFAGNDACVAVDTAGLFCVRYLVTKAADGGVTEKVSAEVTKIVNPFDKKSPPLRWRETLEASKVLGEWV</sequence>
<dbReference type="RefSeq" id="WP_174970396.1">
    <property type="nucleotide sequence ID" value="NZ_CABVPU010000019.1"/>
</dbReference>